<name>W8NWS0_9CAUD</name>
<feature type="transmembrane region" description="Helical" evidence="1">
    <location>
        <begin position="6"/>
        <end position="22"/>
    </location>
</feature>
<evidence type="ECO:0000313" key="3">
    <source>
        <dbReference type="Proteomes" id="UP000019700"/>
    </source>
</evidence>
<feature type="transmembrane region" description="Helical" evidence="1">
    <location>
        <begin position="42"/>
        <end position="61"/>
    </location>
</feature>
<gene>
    <name evidence="2" type="ORF">ISF9_118</name>
</gene>
<protein>
    <submittedName>
        <fullName evidence="2">Uncharacterized protein</fullName>
    </submittedName>
</protein>
<dbReference type="KEGG" id="vg:18938429"/>
<evidence type="ECO:0000313" key="2">
    <source>
        <dbReference type="EMBL" id="AHL18588.1"/>
    </source>
</evidence>
<evidence type="ECO:0000256" key="1">
    <source>
        <dbReference type="SAM" id="Phobius"/>
    </source>
</evidence>
<accession>W8NWS0</accession>
<dbReference type="RefSeq" id="YP_009021563.1">
    <property type="nucleotide sequence ID" value="NC_023859.1"/>
</dbReference>
<proteinExistence type="predicted"/>
<dbReference type="GeneID" id="18938429"/>
<keyword evidence="1" id="KW-1133">Transmembrane helix</keyword>
<dbReference type="EMBL" id="KJ173786">
    <property type="protein sequence ID" value="AHL18588.1"/>
    <property type="molecule type" value="Genomic_DNA"/>
</dbReference>
<keyword evidence="1" id="KW-0812">Transmembrane</keyword>
<dbReference type="Proteomes" id="UP000019700">
    <property type="component" value="Genome"/>
</dbReference>
<sequence>MVVGLAAAPTGMWLAAWLYAMGERLDNPLYIEEARDKMKTGLLVGSMIGLMIIVASTVQFGPHTW</sequence>
<keyword evidence="3" id="KW-1185">Reference proteome</keyword>
<reference evidence="2 3" key="1">
    <citation type="journal article" date="2014" name="Arch. Virol.">
        <title>Complete genome sequence of a novel phage, vB_MoxS-ISF9, infecting methylotrophic Microbacterium: first report of a virulent Microbacterium phage.</title>
        <authorList>
            <person name="Zamani I."/>
            <person name="Bouzari M."/>
            <person name="Emtiazi G."/>
            <person name="Ghasemi S.M."/>
            <person name="Chang H.I."/>
        </authorList>
    </citation>
    <scope>NUCLEOTIDE SEQUENCE [LARGE SCALE GENOMIC DNA]</scope>
</reference>
<keyword evidence="1" id="KW-0472">Membrane</keyword>
<organism evidence="2 3">
    <name type="scientific">Microbacterium phage vB_MoxS-ISF9</name>
    <dbReference type="NCBI Taxonomy" id="1458670"/>
    <lineage>
        <taxon>Viruses</taxon>
        <taxon>Duplodnaviria</taxon>
        <taxon>Heunggongvirae</taxon>
        <taxon>Uroviricota</taxon>
        <taxon>Caudoviricetes</taxon>
        <taxon>Farahnazvirus</taxon>
        <taxon>Farahnazvirus ISF9</taxon>
    </lineage>
</organism>